<keyword evidence="2 7" id="KW-0963">Cytoplasm</keyword>
<keyword evidence="4 7" id="KW-0067">ATP-binding</keyword>
<dbReference type="Pfam" id="PF06470">
    <property type="entry name" value="SMC_hinge"/>
    <property type="match status" value="1"/>
</dbReference>
<organism evidence="9 10">
    <name type="scientific">Adlercreutzia equolifaciens subsp. celatus</name>
    <dbReference type="NCBI Taxonomy" id="394340"/>
    <lineage>
        <taxon>Bacteria</taxon>
        <taxon>Bacillati</taxon>
        <taxon>Actinomycetota</taxon>
        <taxon>Coriobacteriia</taxon>
        <taxon>Eggerthellales</taxon>
        <taxon>Eggerthellaceae</taxon>
        <taxon>Adlercreutzia</taxon>
    </lineage>
</organism>
<evidence type="ECO:0000259" key="8">
    <source>
        <dbReference type="SMART" id="SM00968"/>
    </source>
</evidence>
<evidence type="ECO:0000313" key="10">
    <source>
        <dbReference type="Proteomes" id="UP000253805"/>
    </source>
</evidence>
<evidence type="ECO:0000256" key="3">
    <source>
        <dbReference type="ARBA" id="ARBA00022741"/>
    </source>
</evidence>
<evidence type="ECO:0000313" key="9">
    <source>
        <dbReference type="EMBL" id="RDC41373.1"/>
    </source>
</evidence>
<dbReference type="GO" id="GO:0006260">
    <property type="term" value="P:DNA replication"/>
    <property type="evidence" value="ECO:0007669"/>
    <property type="project" value="UniProtKB-UniRule"/>
</dbReference>
<dbReference type="Proteomes" id="UP000253805">
    <property type="component" value="Unassembled WGS sequence"/>
</dbReference>
<dbReference type="InterPro" id="IPR010935">
    <property type="entry name" value="SMC_hinge"/>
</dbReference>
<dbReference type="RefSeq" id="WP_114549724.1">
    <property type="nucleotide sequence ID" value="NZ_PPUT01000044.1"/>
</dbReference>
<comment type="subunit">
    <text evidence="7">Homodimer.</text>
</comment>
<keyword evidence="3 7" id="KW-0547">Nucleotide-binding</keyword>
<evidence type="ECO:0000256" key="7">
    <source>
        <dbReference type="HAMAP-Rule" id="MF_01894"/>
    </source>
</evidence>
<evidence type="ECO:0000256" key="4">
    <source>
        <dbReference type="ARBA" id="ARBA00022840"/>
    </source>
</evidence>
<dbReference type="GO" id="GO:0005524">
    <property type="term" value="F:ATP binding"/>
    <property type="evidence" value="ECO:0007669"/>
    <property type="project" value="UniProtKB-UniRule"/>
</dbReference>
<dbReference type="InterPro" id="IPR024704">
    <property type="entry name" value="SMC"/>
</dbReference>
<dbReference type="FunFam" id="3.40.50.300:FF:000984">
    <property type="entry name" value="Chromosome partition protein Smc"/>
    <property type="match status" value="1"/>
</dbReference>
<dbReference type="SMART" id="SM00968">
    <property type="entry name" value="SMC_hinge"/>
    <property type="match status" value="1"/>
</dbReference>
<dbReference type="GO" id="GO:0005694">
    <property type="term" value="C:chromosome"/>
    <property type="evidence" value="ECO:0007669"/>
    <property type="project" value="InterPro"/>
</dbReference>
<dbReference type="FunFam" id="3.40.50.300:FF:000901">
    <property type="entry name" value="Chromosome partition protein Smc"/>
    <property type="match status" value="1"/>
</dbReference>
<feature type="coiled-coil region" evidence="7">
    <location>
        <begin position="686"/>
        <end position="804"/>
    </location>
</feature>
<feature type="binding site" evidence="7">
    <location>
        <begin position="32"/>
        <end position="39"/>
    </location>
    <ligand>
        <name>ATP</name>
        <dbReference type="ChEBI" id="CHEBI:30616"/>
    </ligand>
</feature>
<keyword evidence="5 7" id="KW-0175">Coiled coil</keyword>
<comment type="function">
    <text evidence="7">Required for chromosome condensation and partitioning.</text>
</comment>
<protein>
    <recommendedName>
        <fullName evidence="7">Chromosome partition protein Smc</fullName>
    </recommendedName>
</protein>
<sequence length="1192" mass="128685">MYLKSLVLKGFKSFADRSALTLEPGITAVVGPNGSGKSNISDAVLWVLGERNAKNLRGQAMEDVIFAGSSARKASGLAEVDLVLDNSDGTLPVDFDEVAITRRMYRNGESEYLINGTVARRMDVLDILHDSGLGTGTHSIISQGSLDSILQSKPEDRRALIEEAAGVLKHKQRKAKSERKLANMDQHLLRARDVVGEVARQLGPLERKAKKARTYQELAVQQAELALSLAVDDLRGLQKEWDAAKEREAALSAELEERRGAIQEAEAAVEALQERIRQQTLDAGDLSRRHRAAATVVERFDSAAMMLRERRRAATARAGELELSIEANAVKADEAASELARATAQYEEAAAELDAAKKKVSDLDAVYRDLGVRRGALERELAALSKDAEKMTAERETARRRHAENTEALSHGLAHVQVVEGRAAELALELARAQEEAERAAAGAAEADGELSALVADEAAARAAVGTAVQSRDAARAAMDEARDAHRALSVEIATLEEMERSSALSAGEARAWLVEHVDEVLGLCEPLSHVIQVSAGFEPLVESLLGGDVATLLVEDAGAVELIAGQLAAAGAAGEASFLIRDDASPSRIRGAARVRRERFGGAEGVPLVDELLFPEEARGAVEALLGDVVVCPTLEAALSAHGRDDAALRFATPDGAIVWPSGKVSVGGAVVDEGAGVLARVRHLEELRAQLSGAAAAQAKAEEAHRLAEEALRQAQATSLELSQALANLRGRAEAARNTASAAAEKLASCRRELESVERQRAEAEAAVASARPNVESFEARVKELDAALNAGKKKQEALTEELAPLRREAHRVSDSLAEAKLAQATLSERTTYAERVRDARVRDLEALAAASEEARVALRAKTVSAARIEPVLALIDELTASAQKWTRQLEERATAAEDSSSGLHASVTEARGRAHEAHALFDGVSERLSEARVQKGRLELQVEAAVNHIATDLSVPLETALSVPPLENRPEVEDALFKINRRIANLGTINPDAAEEYDALKVRYDYLAAQLDDLDRARRSLAKINRVIDARMKEDFIRTYEAVDRNFQEIFSILFPGGSANLSLVDPDDLENTGVEVNAQPKGKRIAKMMLLSGGEKSLTALALLFAVYRIRSTPFYILDEVEAALDDTNLRRLAAYIDSLRDETQLIMITHQRRTMEMADVLFGVSMQGDGVTKVISQKLDQALKHAE</sequence>
<accession>A0A369NXR3</accession>
<dbReference type="PANTHER" id="PTHR43977">
    <property type="entry name" value="STRUCTURAL MAINTENANCE OF CHROMOSOMES PROTEIN 3"/>
    <property type="match status" value="1"/>
</dbReference>
<dbReference type="Gene3D" id="3.30.70.1620">
    <property type="match status" value="1"/>
</dbReference>
<dbReference type="Gene3D" id="3.40.50.300">
    <property type="entry name" value="P-loop containing nucleotide triphosphate hydrolases"/>
    <property type="match status" value="2"/>
</dbReference>
<dbReference type="PIRSF" id="PIRSF005719">
    <property type="entry name" value="SMC"/>
    <property type="match status" value="1"/>
</dbReference>
<feature type="coiled-coil region" evidence="7">
    <location>
        <begin position="332"/>
        <end position="450"/>
    </location>
</feature>
<keyword evidence="6 7" id="KW-0238">DNA-binding</keyword>
<proteinExistence type="inferred from homology"/>
<dbReference type="SUPFAM" id="SSF52540">
    <property type="entry name" value="P-loop containing nucleoside triphosphate hydrolases"/>
    <property type="match status" value="1"/>
</dbReference>
<dbReference type="Pfam" id="PF02463">
    <property type="entry name" value="SMC_N"/>
    <property type="match status" value="1"/>
</dbReference>
<comment type="subcellular location">
    <subcellularLocation>
        <location evidence="1 7">Cytoplasm</location>
    </subcellularLocation>
</comment>
<dbReference type="InterPro" id="IPR003395">
    <property type="entry name" value="RecF/RecN/SMC_N"/>
</dbReference>
<dbReference type="Gene3D" id="1.20.1060.20">
    <property type="match status" value="1"/>
</dbReference>
<dbReference type="EMBL" id="PPUT01000044">
    <property type="protein sequence ID" value="RDC41373.1"/>
    <property type="molecule type" value="Genomic_DNA"/>
</dbReference>
<feature type="domain" description="SMC hinge" evidence="8">
    <location>
        <begin position="522"/>
        <end position="643"/>
    </location>
</feature>
<reference evidence="9 10" key="1">
    <citation type="journal article" date="2018" name="Elife">
        <title>Discovery and characterization of a prevalent human gut bacterial enzyme sufficient for the inactivation of a family of plant toxins.</title>
        <authorList>
            <person name="Koppel N."/>
            <person name="Bisanz J.E."/>
            <person name="Pandelia M.E."/>
            <person name="Turnbaugh P.J."/>
            <person name="Balskus E.P."/>
        </authorList>
    </citation>
    <scope>NUCLEOTIDE SEQUENCE [LARGE SCALE GENOMIC DNA]</scope>
    <source>
        <strain evidence="9 10">OB21 GAM 11</strain>
    </source>
</reference>
<dbReference type="HAMAP" id="MF_01894">
    <property type="entry name" value="Smc_prok"/>
    <property type="match status" value="1"/>
</dbReference>
<comment type="domain">
    <text evidence="7">Contains large globular domains required for ATP hydrolysis at each terminus and a third globular domain forming a flexible hinge near the middle of the molecule. These domains are separated by coiled-coil structures.</text>
</comment>
<dbReference type="InterPro" id="IPR027417">
    <property type="entry name" value="P-loop_NTPase"/>
</dbReference>
<evidence type="ECO:0000256" key="6">
    <source>
        <dbReference type="ARBA" id="ARBA00023125"/>
    </source>
</evidence>
<gene>
    <name evidence="7 9" type="primary">smc</name>
    <name evidence="9" type="ORF">C1850_11135</name>
</gene>
<dbReference type="GO" id="GO:0007062">
    <property type="term" value="P:sister chromatid cohesion"/>
    <property type="evidence" value="ECO:0007669"/>
    <property type="project" value="InterPro"/>
</dbReference>
<dbReference type="InterPro" id="IPR036277">
    <property type="entry name" value="SMC_hinge_sf"/>
</dbReference>
<feature type="coiled-coil region" evidence="7">
    <location>
        <begin position="220"/>
        <end position="289"/>
    </location>
</feature>
<dbReference type="GO" id="GO:0007059">
    <property type="term" value="P:chromosome segregation"/>
    <property type="evidence" value="ECO:0007669"/>
    <property type="project" value="UniProtKB-UniRule"/>
</dbReference>
<evidence type="ECO:0000256" key="5">
    <source>
        <dbReference type="ARBA" id="ARBA00023054"/>
    </source>
</evidence>
<name>A0A369NXR3_9ACTN</name>
<dbReference type="AlphaFoldDB" id="A0A369NXR3"/>
<dbReference type="GO" id="GO:0030261">
    <property type="term" value="P:chromosome condensation"/>
    <property type="evidence" value="ECO:0007669"/>
    <property type="project" value="InterPro"/>
</dbReference>
<dbReference type="GO" id="GO:0005737">
    <property type="term" value="C:cytoplasm"/>
    <property type="evidence" value="ECO:0007669"/>
    <property type="project" value="UniProtKB-SubCell"/>
</dbReference>
<evidence type="ECO:0000256" key="1">
    <source>
        <dbReference type="ARBA" id="ARBA00004496"/>
    </source>
</evidence>
<dbReference type="InterPro" id="IPR011890">
    <property type="entry name" value="SMC_prok"/>
</dbReference>
<comment type="similarity">
    <text evidence="7">Belongs to the SMC family.</text>
</comment>
<comment type="caution">
    <text evidence="9">The sequence shown here is derived from an EMBL/GenBank/DDBJ whole genome shotgun (WGS) entry which is preliminary data.</text>
</comment>
<evidence type="ECO:0000256" key="2">
    <source>
        <dbReference type="ARBA" id="ARBA00022490"/>
    </source>
</evidence>
<dbReference type="SUPFAM" id="SSF75553">
    <property type="entry name" value="Smc hinge domain"/>
    <property type="match status" value="1"/>
</dbReference>
<dbReference type="GO" id="GO:0016887">
    <property type="term" value="F:ATP hydrolysis activity"/>
    <property type="evidence" value="ECO:0007669"/>
    <property type="project" value="InterPro"/>
</dbReference>
<dbReference type="NCBIfam" id="TIGR02168">
    <property type="entry name" value="SMC_prok_B"/>
    <property type="match status" value="1"/>
</dbReference>
<dbReference type="GO" id="GO:0003677">
    <property type="term" value="F:DNA binding"/>
    <property type="evidence" value="ECO:0007669"/>
    <property type="project" value="UniProtKB-UniRule"/>
</dbReference>